<evidence type="ECO:0000313" key="5">
    <source>
        <dbReference type="EMBL" id="ASH98119.1"/>
    </source>
</evidence>
<evidence type="ECO:0000313" key="6">
    <source>
        <dbReference type="EMBL" id="ASH98284.1"/>
    </source>
</evidence>
<accession>A0A2D0XJM9</accession>
<evidence type="ECO:0000313" key="2">
    <source>
        <dbReference type="EMBL" id="ASH97793.1"/>
    </source>
</evidence>
<dbReference type="EMBL" id="MF102028">
    <property type="protein sequence ID" value="ASH98551.1"/>
    <property type="molecule type" value="Genomic_DNA"/>
</dbReference>
<dbReference type="Proteomes" id="UP000319925">
    <property type="component" value="Genome"/>
</dbReference>
<dbReference type="EMBL" id="MF062694">
    <property type="protein sequence ID" value="ASH98284.1"/>
    <property type="molecule type" value="Genomic_DNA"/>
</dbReference>
<dbReference type="Proteomes" id="UP000316552">
    <property type="component" value="Segment"/>
</dbReference>
<dbReference type="Proteomes" id="UP000318090">
    <property type="component" value="Segment"/>
</dbReference>
<dbReference type="Proteomes" id="UP000315372">
    <property type="component" value="Segment"/>
</dbReference>
<dbReference type="EMBL" id="MF102029">
    <property type="protein sequence ID" value="ASH98629.1"/>
    <property type="molecule type" value="Genomic_DNA"/>
</dbReference>
<evidence type="ECO:0000313" key="7">
    <source>
        <dbReference type="EMBL" id="ASH98389.1"/>
    </source>
</evidence>
<reference evidence="1" key="1">
    <citation type="submission" date="2017-04" db="EMBL/GenBank/DDBJ databases">
        <title>Comparative genomics and virulence of Dutch common midwife toad ranaviruses.</title>
        <authorList>
            <person name="Saucedo B."/>
            <person name="Hughes J."/>
            <person name="Suarez N."/>
            <person name="Haenen O."/>
            <person name="van Beurden S.J."/>
        </authorList>
    </citation>
    <scope>NUCLEOTIDE SEQUENCE</scope>
    <source>
        <strain evidence="2">Lv/2015/Netherlands/UU315092051</strain>
        <strain evidence="1">Pr/2011/Netherlands/UU3110504006</strain>
    </source>
</reference>
<dbReference type="Proteomes" id="UP000318842">
    <property type="component" value="Genome"/>
</dbReference>
<evidence type="ECO:0000313" key="11">
    <source>
        <dbReference type="EMBL" id="ASH98803.1"/>
    </source>
</evidence>
<evidence type="ECO:0000313" key="9">
    <source>
        <dbReference type="EMBL" id="ASH98551.1"/>
    </source>
</evidence>
<proteinExistence type="predicted"/>
<dbReference type="Proteomes" id="UP000318169">
    <property type="component" value="Segment"/>
</dbReference>
<evidence type="ECO:0000313" key="1">
    <source>
        <dbReference type="EMBL" id="ASH97691.1"/>
    </source>
</evidence>
<evidence type="ECO:0000313" key="8">
    <source>
        <dbReference type="EMBL" id="ASH98418.1"/>
    </source>
</evidence>
<dbReference type="Proteomes" id="UP000320786">
    <property type="component" value="Segment"/>
</dbReference>
<dbReference type="EMBL" id="MF033604">
    <property type="protein sequence ID" value="ASH97899.1"/>
    <property type="molecule type" value="Genomic_DNA"/>
</dbReference>
<dbReference type="Proteomes" id="UP000320340">
    <property type="component" value="Segment"/>
</dbReference>
<dbReference type="EMBL" id="MF093732">
    <property type="protein sequence ID" value="ASH98418.1"/>
    <property type="molecule type" value="Genomic_DNA"/>
</dbReference>
<gene>
    <name evidence="3" type="primary">orf11L</name>
</gene>
<dbReference type="EMBL" id="MF102030">
    <property type="protein sequence ID" value="ASH98803.1"/>
    <property type="molecule type" value="Genomic_DNA"/>
</dbReference>
<dbReference type="EMBL" id="MF062695">
    <property type="protein sequence ID" value="ASH98389.1"/>
    <property type="molecule type" value="Genomic_DNA"/>
</dbReference>
<evidence type="ECO:0000313" key="10">
    <source>
        <dbReference type="EMBL" id="ASH98629.1"/>
    </source>
</evidence>
<protein>
    <submittedName>
        <fullName evidence="3">Uncharacterized protein</fullName>
    </submittedName>
</protein>
<dbReference type="EMBL" id="MF062693">
    <property type="protein sequence ID" value="ASH98119.1"/>
    <property type="molecule type" value="Genomic_DNA"/>
</dbReference>
<dbReference type="EMBL" id="MF038789">
    <property type="protein sequence ID" value="ASH98003.1"/>
    <property type="molecule type" value="Genomic_DNA"/>
</dbReference>
<dbReference type="EMBL" id="MF004271">
    <property type="protein sequence ID" value="ASH97691.1"/>
    <property type="molecule type" value="Genomic_DNA"/>
</dbReference>
<evidence type="ECO:0000313" key="3">
    <source>
        <dbReference type="EMBL" id="ASH97899.1"/>
    </source>
</evidence>
<dbReference type="Proteomes" id="UP000320441">
    <property type="component" value="Segment"/>
</dbReference>
<dbReference type="EMBL" id="MF004272">
    <property type="protein sequence ID" value="ASH97793.1"/>
    <property type="molecule type" value="Genomic_DNA"/>
</dbReference>
<dbReference type="Proteomes" id="UP000320815">
    <property type="component" value="Segment"/>
</dbReference>
<evidence type="ECO:0000313" key="4">
    <source>
        <dbReference type="EMBL" id="ASH98003.1"/>
    </source>
</evidence>
<name>A0A2D0XJM9_9VIRU</name>
<sequence>MYEYVRVVCAFPSAVWQMEILCVFFRIQELPPVLWVPLDHCLPLRPWDPLDPSLPWVPEVLPDRLRLREYLLKERLLRLYPKIY</sequence>
<organism evidence="3">
    <name type="scientific">Common midwife toad virus</name>
    <dbReference type="NCBI Taxonomy" id="540070"/>
    <lineage>
        <taxon>Viruses</taxon>
        <taxon>Varidnaviria</taxon>
        <taxon>Bamfordvirae</taxon>
        <taxon>Nucleocytoviricota</taxon>
        <taxon>Megaviricetes</taxon>
        <taxon>Pimascovirales</taxon>
        <taxon>Pimascovirales incertae sedis</taxon>
        <taxon>Iridoviridae</taxon>
        <taxon>Alphairidovirinae</taxon>
        <taxon>Ranavirus</taxon>
        <taxon>Ranavirus alytes1</taxon>
    </lineage>
</organism>
<dbReference type="Proteomes" id="UP000315634">
    <property type="component" value="Segment"/>
</dbReference>
<reference evidence="3" key="2">
    <citation type="submission" date="2017-05" db="EMBL/GenBank/DDBJ databases">
        <title>Comparative genomics and virulence of Dutch common midwife toad ranaviruses.</title>
        <authorList>
            <person name="Saucedo B."/>
            <person name="Suarez N."/>
            <person name="Hughes J."/>
            <person name="van Beurden S.J."/>
        </authorList>
    </citation>
    <scope>NUCLEOTIDE SEQUENCE [LARGE SCALE GENOMIC DNA]</scope>
    <source>
        <strain evidence="6">Lv/2013/Netherlands/UU3130829033</strain>
        <strain evidence="10">Lv/2015/Netherlands/UU315625026</strain>
        <strain evidence="3">Pe/2011/Netherlands/UU3110810001</strain>
        <strain evidence="4">Pe/2011/Netherlands/UU3110920007</strain>
        <strain evidence="7">Pe/2014/Netherlands/UU3140624035</strain>
        <strain evidence="8">Pe/2014/Netherlands/UU3140708060</strain>
        <strain evidence="9">Pe/2014/Netherlands/UU3140911031</strain>
        <strain evidence="11">Pe/2015/Netherlands/UU3150902003</strain>
        <strain evidence="5">Pf/2011/Netherlands/UU3120627007</strain>
    </source>
</reference>